<evidence type="ECO:0000313" key="1">
    <source>
        <dbReference type="EMBL" id="KAF2574810.1"/>
    </source>
</evidence>
<reference evidence="1" key="1">
    <citation type="submission" date="2019-12" db="EMBL/GenBank/DDBJ databases">
        <title>Genome sequencing and annotation of Brassica cretica.</title>
        <authorList>
            <person name="Studholme D.J."/>
            <person name="Sarris P.F."/>
        </authorList>
    </citation>
    <scope>NUCLEOTIDE SEQUENCE</scope>
    <source>
        <strain evidence="1">PFS-102/07</strain>
        <tissue evidence="1">Leaf</tissue>
    </source>
</reference>
<organism evidence="1">
    <name type="scientific">Brassica cretica</name>
    <name type="common">Mustard</name>
    <dbReference type="NCBI Taxonomy" id="69181"/>
    <lineage>
        <taxon>Eukaryota</taxon>
        <taxon>Viridiplantae</taxon>
        <taxon>Streptophyta</taxon>
        <taxon>Embryophyta</taxon>
        <taxon>Tracheophyta</taxon>
        <taxon>Spermatophyta</taxon>
        <taxon>Magnoliopsida</taxon>
        <taxon>eudicotyledons</taxon>
        <taxon>Gunneridae</taxon>
        <taxon>Pentapetalae</taxon>
        <taxon>rosids</taxon>
        <taxon>malvids</taxon>
        <taxon>Brassicales</taxon>
        <taxon>Brassicaceae</taxon>
        <taxon>Brassiceae</taxon>
        <taxon>Brassica</taxon>
    </lineage>
</organism>
<name>A0A8S9IXM6_BRACR</name>
<dbReference type="EMBL" id="QGKY02001015">
    <property type="protein sequence ID" value="KAF2574810.1"/>
    <property type="molecule type" value="Genomic_DNA"/>
</dbReference>
<gene>
    <name evidence="1" type="ORF">F2Q70_00004044</name>
</gene>
<accession>A0A8S9IXM6</accession>
<sequence length="176" mass="18432">MSSSFSLVSLNNIHNLCFSTFPFLFLRVHPIGTLSTSIESSPSSEGIMTVSGGFSEGLGLGLSALRRATSIFGICTRCVIGARRLMGTGGCQSISTSICLVDGGGSTSSDSYVIRVSSIDALEILSMDLDWGPSIDVHGLAPIDTSAIHRSSSNFLLQNLLLAASLPSPLARNHPQ</sequence>
<dbReference type="AlphaFoldDB" id="A0A8S9IXM6"/>
<protein>
    <submittedName>
        <fullName evidence="1">Uncharacterized protein</fullName>
    </submittedName>
</protein>
<proteinExistence type="predicted"/>
<comment type="caution">
    <text evidence="1">The sequence shown here is derived from an EMBL/GenBank/DDBJ whole genome shotgun (WGS) entry which is preliminary data.</text>
</comment>